<dbReference type="AlphaFoldDB" id="A0A2K3MJI9"/>
<protein>
    <submittedName>
        <fullName evidence="7">DNA binding protein</fullName>
    </submittedName>
</protein>
<gene>
    <name evidence="7" type="ORF">L195_g047096</name>
</gene>
<keyword evidence="2 4" id="KW-0863">Zinc-finger</keyword>
<organism evidence="7 8">
    <name type="scientific">Trifolium pratense</name>
    <name type="common">Red clover</name>
    <dbReference type="NCBI Taxonomy" id="57577"/>
    <lineage>
        <taxon>Eukaryota</taxon>
        <taxon>Viridiplantae</taxon>
        <taxon>Streptophyta</taxon>
        <taxon>Embryophyta</taxon>
        <taxon>Tracheophyta</taxon>
        <taxon>Spermatophyta</taxon>
        <taxon>Magnoliopsida</taxon>
        <taxon>eudicotyledons</taxon>
        <taxon>Gunneridae</taxon>
        <taxon>Pentapetalae</taxon>
        <taxon>rosids</taxon>
        <taxon>fabids</taxon>
        <taxon>Fabales</taxon>
        <taxon>Fabaceae</taxon>
        <taxon>Papilionoideae</taxon>
        <taxon>50 kb inversion clade</taxon>
        <taxon>NPAAA clade</taxon>
        <taxon>Hologalegina</taxon>
        <taxon>IRL clade</taxon>
        <taxon>Trifolieae</taxon>
        <taxon>Trifolium</taxon>
    </lineage>
</organism>
<evidence type="ECO:0000313" key="8">
    <source>
        <dbReference type="Proteomes" id="UP000236291"/>
    </source>
</evidence>
<dbReference type="InterPro" id="IPR003656">
    <property type="entry name" value="Znf_BED"/>
</dbReference>
<proteinExistence type="predicted"/>
<dbReference type="PANTHER" id="PTHR46951:SF2">
    <property type="entry name" value="BED-TYPE DOMAIN-CONTAINING PROTEIN"/>
    <property type="match status" value="1"/>
</dbReference>
<comment type="caution">
    <text evidence="7">The sequence shown here is derived from an EMBL/GenBank/DDBJ whole genome shotgun (WGS) entry which is preliminary data.</text>
</comment>
<keyword evidence="3" id="KW-0862">Zinc</keyword>
<dbReference type="GO" id="GO:0008270">
    <property type="term" value="F:zinc ion binding"/>
    <property type="evidence" value="ECO:0007669"/>
    <property type="project" value="UniProtKB-KW"/>
</dbReference>
<keyword evidence="1" id="KW-0479">Metal-binding</keyword>
<sequence>MSTSGSVAQSSQAATSQSIPSASLQASLQSSRRKTDPAWDHVTYTEEGRKKTYTCMFCLKVFKGGGIHRVKEHLAGVVGEVKSCPDVDEDTRFRMQESLNETATKKKKVAEMAERFDNENPFGPNVVDLANDTSEIPAAVVPSSSRPTKKRATASQSQGLGKSFFAPRTTPGAQPKIKSVLAGKKVVHNVDIAIATFFFENCIPMNAFNSSSYQPMIDAIASIGGGYKGPNYHAMRTVLLSDMTKNVQLLVDSCRSQWAE</sequence>
<dbReference type="GO" id="GO:0003677">
    <property type="term" value="F:DNA binding"/>
    <property type="evidence" value="ECO:0007669"/>
    <property type="project" value="InterPro"/>
</dbReference>
<dbReference type="Proteomes" id="UP000236291">
    <property type="component" value="Unassembled WGS sequence"/>
</dbReference>
<dbReference type="EMBL" id="ASHM01064555">
    <property type="protein sequence ID" value="PNX90968.1"/>
    <property type="molecule type" value="Genomic_DNA"/>
</dbReference>
<dbReference type="STRING" id="57577.A0A2K3MJI9"/>
<evidence type="ECO:0000256" key="5">
    <source>
        <dbReference type="SAM" id="MobiDB-lite"/>
    </source>
</evidence>
<evidence type="ECO:0000256" key="4">
    <source>
        <dbReference type="PROSITE-ProRule" id="PRU00027"/>
    </source>
</evidence>
<feature type="compositionally biased region" description="Low complexity" evidence="5">
    <location>
        <begin position="1"/>
        <end position="30"/>
    </location>
</feature>
<accession>A0A2K3MJI9</accession>
<dbReference type="PROSITE" id="PS50808">
    <property type="entry name" value="ZF_BED"/>
    <property type="match status" value="1"/>
</dbReference>
<evidence type="ECO:0000313" key="7">
    <source>
        <dbReference type="EMBL" id="PNX90968.1"/>
    </source>
</evidence>
<evidence type="ECO:0000259" key="6">
    <source>
        <dbReference type="PROSITE" id="PS50808"/>
    </source>
</evidence>
<feature type="region of interest" description="Disordered" evidence="5">
    <location>
        <begin position="1"/>
        <end position="37"/>
    </location>
</feature>
<evidence type="ECO:0000256" key="1">
    <source>
        <dbReference type="ARBA" id="ARBA00022723"/>
    </source>
</evidence>
<evidence type="ECO:0000256" key="3">
    <source>
        <dbReference type="ARBA" id="ARBA00022833"/>
    </source>
</evidence>
<evidence type="ECO:0000256" key="2">
    <source>
        <dbReference type="ARBA" id="ARBA00022771"/>
    </source>
</evidence>
<reference evidence="7 8" key="1">
    <citation type="journal article" date="2014" name="Am. J. Bot.">
        <title>Genome assembly and annotation for red clover (Trifolium pratense; Fabaceae).</title>
        <authorList>
            <person name="Istvanek J."/>
            <person name="Jaros M."/>
            <person name="Krenek A."/>
            <person name="Repkova J."/>
        </authorList>
    </citation>
    <scope>NUCLEOTIDE SEQUENCE [LARGE SCALE GENOMIC DNA]</scope>
    <source>
        <strain evidence="8">cv. Tatra</strain>
        <tissue evidence="7">Young leaves</tissue>
    </source>
</reference>
<dbReference type="PANTHER" id="PTHR46951">
    <property type="entry name" value="BED-TYPE DOMAIN-CONTAINING PROTEIN"/>
    <property type="match status" value="1"/>
</dbReference>
<feature type="domain" description="BED-type" evidence="6">
    <location>
        <begin position="33"/>
        <end position="91"/>
    </location>
</feature>
<reference evidence="7 8" key="2">
    <citation type="journal article" date="2017" name="Front. Plant Sci.">
        <title>Gene Classification and Mining of Molecular Markers Useful in Red Clover (Trifolium pratense) Breeding.</title>
        <authorList>
            <person name="Istvanek J."/>
            <person name="Dluhosova J."/>
            <person name="Dluhos P."/>
            <person name="Patkova L."/>
            <person name="Nedelnik J."/>
            <person name="Repkova J."/>
        </authorList>
    </citation>
    <scope>NUCLEOTIDE SEQUENCE [LARGE SCALE GENOMIC DNA]</scope>
    <source>
        <strain evidence="8">cv. Tatra</strain>
        <tissue evidence="7">Young leaves</tissue>
    </source>
</reference>
<feature type="region of interest" description="Disordered" evidence="5">
    <location>
        <begin position="140"/>
        <end position="170"/>
    </location>
</feature>
<name>A0A2K3MJI9_TRIPR</name>